<dbReference type="Proteomes" id="UP000177052">
    <property type="component" value="Unassembled WGS sequence"/>
</dbReference>
<proteinExistence type="predicted"/>
<gene>
    <name evidence="1" type="ORF">A3F19_02350</name>
</gene>
<sequence length="258" mass="27569">MDIKDLNKSQLILIAVLLSFVTSIATGITTVTLMQQAPASFTVPVNRIIKQTVEKIQQVEGKTTVQTVVIKEEDLVVDAIAKNKLAVFTVSKEILDIEGKTIEVSAGRGFAISADAIVVVDGNLVGDSGVYYLKNDSGKFKMDFISTDKAGFSFLKIGAPLDEKNKIIFTVPTFGDLEKMKIGQKVLVLGSNISSSIFEGINIDINVTKSNAGGLVLNLDGEAIGIALSGEMTDFASIGVIKDALEVVMKKIKTPQTL</sequence>
<dbReference type="AlphaFoldDB" id="A0A1F6WBQ7"/>
<reference evidence="1 2" key="1">
    <citation type="journal article" date="2016" name="Nat. Commun.">
        <title>Thousands of microbial genomes shed light on interconnected biogeochemical processes in an aquifer system.</title>
        <authorList>
            <person name="Anantharaman K."/>
            <person name="Brown C.T."/>
            <person name="Hug L.A."/>
            <person name="Sharon I."/>
            <person name="Castelle C.J."/>
            <person name="Probst A.J."/>
            <person name="Thomas B.C."/>
            <person name="Singh A."/>
            <person name="Wilkins M.J."/>
            <person name="Karaoz U."/>
            <person name="Brodie E.L."/>
            <person name="Williams K.H."/>
            <person name="Hubbard S.S."/>
            <person name="Banfield J.F."/>
        </authorList>
    </citation>
    <scope>NUCLEOTIDE SEQUENCE [LARGE SCALE GENOMIC DNA]</scope>
</reference>
<dbReference type="SUPFAM" id="SSF50494">
    <property type="entry name" value="Trypsin-like serine proteases"/>
    <property type="match status" value="1"/>
</dbReference>
<comment type="caution">
    <text evidence="1">The sequence shown here is derived from an EMBL/GenBank/DDBJ whole genome shotgun (WGS) entry which is preliminary data.</text>
</comment>
<name>A0A1F6WBQ7_9BACT</name>
<accession>A0A1F6WBQ7</accession>
<organism evidence="1 2">
    <name type="scientific">Candidatus Nomurabacteria bacterium RIFCSPHIGHO2_12_FULL_37_29</name>
    <dbReference type="NCBI Taxonomy" id="1801759"/>
    <lineage>
        <taxon>Bacteria</taxon>
        <taxon>Candidatus Nomuraibacteriota</taxon>
    </lineage>
</organism>
<protein>
    <recommendedName>
        <fullName evidence="3">Serine protease</fullName>
    </recommendedName>
</protein>
<dbReference type="EMBL" id="MFUJ01000016">
    <property type="protein sequence ID" value="OGI79314.1"/>
    <property type="molecule type" value="Genomic_DNA"/>
</dbReference>
<dbReference type="InterPro" id="IPR009003">
    <property type="entry name" value="Peptidase_S1_PA"/>
</dbReference>
<dbReference type="Gene3D" id="2.40.10.120">
    <property type="match status" value="1"/>
</dbReference>
<evidence type="ECO:0008006" key="3">
    <source>
        <dbReference type="Google" id="ProtNLM"/>
    </source>
</evidence>
<evidence type="ECO:0000313" key="1">
    <source>
        <dbReference type="EMBL" id="OGI79314.1"/>
    </source>
</evidence>
<evidence type="ECO:0000313" key="2">
    <source>
        <dbReference type="Proteomes" id="UP000177052"/>
    </source>
</evidence>